<dbReference type="EMBL" id="JAMQBK010000017">
    <property type="protein sequence ID" value="MCM2370173.1"/>
    <property type="molecule type" value="Genomic_DNA"/>
</dbReference>
<name>A0ABT0TZX3_9BACT</name>
<accession>A0ABT0TZX3</accession>
<keyword evidence="4" id="KW-1185">Reference proteome</keyword>
<dbReference type="InterPro" id="IPR011444">
    <property type="entry name" value="DUF1549"/>
</dbReference>
<dbReference type="PANTHER" id="PTHR35889">
    <property type="entry name" value="CYCLOINULO-OLIGOSACCHARIDE FRUCTANOTRANSFERASE-RELATED"/>
    <property type="match status" value="1"/>
</dbReference>
<protein>
    <submittedName>
        <fullName evidence="3">DUF1549 and DUF1553 domain-containing protein</fullName>
    </submittedName>
</protein>
<organism evidence="3 4">
    <name type="scientific">Aporhodopirellula aestuarii</name>
    <dbReference type="NCBI Taxonomy" id="2950107"/>
    <lineage>
        <taxon>Bacteria</taxon>
        <taxon>Pseudomonadati</taxon>
        <taxon>Planctomycetota</taxon>
        <taxon>Planctomycetia</taxon>
        <taxon>Pirellulales</taxon>
        <taxon>Pirellulaceae</taxon>
        <taxon>Aporhodopirellula</taxon>
    </lineage>
</organism>
<proteinExistence type="predicted"/>
<evidence type="ECO:0000313" key="3">
    <source>
        <dbReference type="EMBL" id="MCM2370173.1"/>
    </source>
</evidence>
<dbReference type="InterPro" id="IPR022655">
    <property type="entry name" value="DUF1553"/>
</dbReference>
<evidence type="ECO:0000313" key="4">
    <source>
        <dbReference type="Proteomes" id="UP001202961"/>
    </source>
</evidence>
<dbReference type="Pfam" id="PF07583">
    <property type="entry name" value="PSCyt2"/>
    <property type="match status" value="1"/>
</dbReference>
<reference evidence="3 4" key="1">
    <citation type="journal article" date="2022" name="Syst. Appl. Microbiol.">
        <title>Rhodopirellula aestuarii sp. nov., a novel member of the genus Rhodopirellula isolated from brackish sediments collected in the Tagus River estuary, Portugal.</title>
        <authorList>
            <person name="Vitorino I.R."/>
            <person name="Klimek D."/>
            <person name="Calusinska M."/>
            <person name="Lobo-da-Cunha A."/>
            <person name="Vasconcelos V."/>
            <person name="Lage O.M."/>
        </authorList>
    </citation>
    <scope>NUCLEOTIDE SEQUENCE [LARGE SCALE GENOMIC DNA]</scope>
    <source>
        <strain evidence="3 4">ICT_H3.1</strain>
    </source>
</reference>
<dbReference type="PANTHER" id="PTHR35889:SF3">
    <property type="entry name" value="F-BOX DOMAIN-CONTAINING PROTEIN"/>
    <property type="match status" value="1"/>
</dbReference>
<comment type="caution">
    <text evidence="3">The sequence shown here is derived from an EMBL/GenBank/DDBJ whole genome shotgun (WGS) entry which is preliminary data.</text>
</comment>
<evidence type="ECO:0000259" key="2">
    <source>
        <dbReference type="Pfam" id="PF07587"/>
    </source>
</evidence>
<sequence length="655" mass="74647">MKRFVIWLFLGVFLIGWGIDAQAVGPQLTKRQQAIKRENERKAREAARAAERARNNQIAKTNEREIPEVEITIAPVNPNTKADVLKSAAKIDAIIEADLARRGIEPNPPASNEQFMRRVYLDITGRVPRGRRAWTFLASKMPEKRSLLIDHLLNQPGYASHMFNYWASILRLNDTGSNRLYLRPYGDWLKECFQDNVAFDQMVFEMLTAEGKTWENPAVGYKLRDRGMPLDNLNNTVRNFLGTQIGCAQCHDHPFDRWTQQEFYELAAFEGGVRTGAPPNAKNVPDNKLINTLRESLSPQEGQRLRQFVSANRHQVYENPKAKLKYPFDYAYSNAEAGEIAKANVIFGEMPDLEPGQSRREAFALWLTSKDNPRFALTIANRMWKRTMGVGVIDEVDNITDDTEPSNQELMDFLESEMKRLDFDLKEFVRIIYHTRTYQRQVSYGGYDPAEPYYFPGPVLRRMTAEQVWDSLLTLSIKAPEAYLRPDDSEYIEALDLDGSASQDEILALLTKVPEAQKAMRVAESGQRYQSVTLRRASELPQPLPAAHFLRQFGQSDREIISEGSTEGTVPQLLALFNGPITHMMLEAGSVIYTEVEQADGISNRIRIIFLSVLGRMPTSEEMSVALSEIRESRTAGYGNIIWSLLNTREFLFVQ</sequence>
<dbReference type="Pfam" id="PF07587">
    <property type="entry name" value="PSD1"/>
    <property type="match status" value="1"/>
</dbReference>
<dbReference type="Proteomes" id="UP001202961">
    <property type="component" value="Unassembled WGS sequence"/>
</dbReference>
<feature type="domain" description="DUF1549" evidence="1">
    <location>
        <begin position="90"/>
        <end position="269"/>
    </location>
</feature>
<evidence type="ECO:0000259" key="1">
    <source>
        <dbReference type="Pfam" id="PF07583"/>
    </source>
</evidence>
<gene>
    <name evidence="3" type="ORF">NB063_05990</name>
</gene>
<feature type="domain" description="DUF1553" evidence="2">
    <location>
        <begin position="359"/>
        <end position="627"/>
    </location>
</feature>